<organism evidence="1 2">
    <name type="scientific">Aquamicrobium zhengzhouense</name>
    <dbReference type="NCBI Taxonomy" id="2781738"/>
    <lineage>
        <taxon>Bacteria</taxon>
        <taxon>Pseudomonadati</taxon>
        <taxon>Pseudomonadota</taxon>
        <taxon>Alphaproteobacteria</taxon>
        <taxon>Hyphomicrobiales</taxon>
        <taxon>Phyllobacteriaceae</taxon>
        <taxon>Aquamicrobium</taxon>
    </lineage>
</organism>
<dbReference type="Proteomes" id="UP000601789">
    <property type="component" value="Unassembled WGS sequence"/>
</dbReference>
<name>A0ABS0SEX1_9HYPH</name>
<reference evidence="1 2" key="1">
    <citation type="submission" date="2020-10" db="EMBL/GenBank/DDBJ databases">
        <title>Aquamicrobium zhengzhouensis sp. nov., a exopolysaccharide producing bacterium isolated from farmland soil.</title>
        <authorList>
            <person name="Wang X."/>
        </authorList>
    </citation>
    <scope>NUCLEOTIDE SEQUENCE [LARGE SCALE GENOMIC DNA]</scope>
    <source>
        <strain evidence="2">cd-1</strain>
    </source>
</reference>
<sequence length="75" mass="8320">MSSPQQHLSSDDMSMIMRVHAAVCDETGLMQKGAEGLHLASLLVHEFQRGVTSEDELKRIIMARRTLMATDTFGT</sequence>
<accession>A0ABS0SEX1</accession>
<comment type="caution">
    <text evidence="1">The sequence shown here is derived from an EMBL/GenBank/DDBJ whole genome shotgun (WGS) entry which is preliminary data.</text>
</comment>
<keyword evidence="2" id="KW-1185">Reference proteome</keyword>
<dbReference type="EMBL" id="JADGMQ010000005">
    <property type="protein sequence ID" value="MBI1620993.1"/>
    <property type="molecule type" value="Genomic_DNA"/>
</dbReference>
<dbReference type="RefSeq" id="WP_198476396.1">
    <property type="nucleotide sequence ID" value="NZ_JADGMQ010000005.1"/>
</dbReference>
<evidence type="ECO:0000313" key="1">
    <source>
        <dbReference type="EMBL" id="MBI1620993.1"/>
    </source>
</evidence>
<evidence type="ECO:0000313" key="2">
    <source>
        <dbReference type="Proteomes" id="UP000601789"/>
    </source>
</evidence>
<protein>
    <submittedName>
        <fullName evidence="1">Uncharacterized protein</fullName>
    </submittedName>
</protein>
<gene>
    <name evidence="1" type="ORF">IOD40_09995</name>
</gene>
<proteinExistence type="predicted"/>